<gene>
    <name evidence="2" type="ORF">SAMN05216212_2716</name>
</gene>
<dbReference type="EMBL" id="FNFH01000005">
    <property type="protein sequence ID" value="SDK58096.1"/>
    <property type="molecule type" value="Genomic_DNA"/>
</dbReference>
<protein>
    <submittedName>
        <fullName evidence="2">Uncharacterized protein</fullName>
    </submittedName>
</protein>
<name>A0A1G9D2C8_9GAMM</name>
<keyword evidence="1" id="KW-0812">Transmembrane</keyword>
<accession>A0A1G9D2C8</accession>
<keyword evidence="1" id="KW-1133">Transmembrane helix</keyword>
<dbReference type="Proteomes" id="UP000199305">
    <property type="component" value="Unassembled WGS sequence"/>
</dbReference>
<dbReference type="STRING" id="658219.SAMN05216212_2716"/>
<evidence type="ECO:0000313" key="3">
    <source>
        <dbReference type="Proteomes" id="UP000199305"/>
    </source>
</evidence>
<dbReference type="OrthoDB" id="8778884at2"/>
<dbReference type="AlphaFoldDB" id="A0A1G9D2C8"/>
<keyword evidence="1" id="KW-0472">Membrane</keyword>
<keyword evidence="3" id="KW-1185">Reference proteome</keyword>
<sequence>MPWKKWIIQFSIMSVTLILVFSGVQLAKGHGPDESLLFAAFWGPCTATVFLLTRIYYFRRNIRCVVCNDLPNGGRPD</sequence>
<feature type="transmembrane region" description="Helical" evidence="1">
    <location>
        <begin position="36"/>
        <end position="57"/>
    </location>
</feature>
<evidence type="ECO:0000256" key="1">
    <source>
        <dbReference type="SAM" id="Phobius"/>
    </source>
</evidence>
<proteinExistence type="predicted"/>
<organism evidence="2 3">
    <name type="scientific">Microbulbifer yueqingensis</name>
    <dbReference type="NCBI Taxonomy" id="658219"/>
    <lineage>
        <taxon>Bacteria</taxon>
        <taxon>Pseudomonadati</taxon>
        <taxon>Pseudomonadota</taxon>
        <taxon>Gammaproteobacteria</taxon>
        <taxon>Cellvibrionales</taxon>
        <taxon>Microbulbiferaceae</taxon>
        <taxon>Microbulbifer</taxon>
    </lineage>
</organism>
<reference evidence="3" key="1">
    <citation type="submission" date="2016-10" db="EMBL/GenBank/DDBJ databases">
        <authorList>
            <person name="Varghese N."/>
            <person name="Submissions S."/>
        </authorList>
    </citation>
    <scope>NUCLEOTIDE SEQUENCE [LARGE SCALE GENOMIC DNA]</scope>
    <source>
        <strain evidence="3">CGMCC 1.10658</strain>
    </source>
</reference>
<dbReference type="RefSeq" id="WP_139169554.1">
    <property type="nucleotide sequence ID" value="NZ_FNFH01000005.1"/>
</dbReference>
<evidence type="ECO:0000313" key="2">
    <source>
        <dbReference type="EMBL" id="SDK58096.1"/>
    </source>
</evidence>